<evidence type="ECO:0000313" key="1">
    <source>
        <dbReference type="EMBL" id="UMM33736.1"/>
    </source>
</evidence>
<name>A0AAE9F3P3_CAEBR</name>
<dbReference type="Proteomes" id="UP000829354">
    <property type="component" value="Chromosome V"/>
</dbReference>
<keyword evidence="2" id="KW-1185">Reference proteome</keyword>
<accession>A0AAE9F3P3</accession>
<sequence length="102" mass="11943">MGQKSRPRAYLKFWHSFTRLTVGCDDLEAYKALDIRTAENQDEIKYEAFPHQDEILTMVTLEIGHDVNAELKLKEVYPNIAELRWHKLCGRPVSFMTAHDSY</sequence>
<protein>
    <submittedName>
        <fullName evidence="1">Uncharacterized protein</fullName>
    </submittedName>
</protein>
<dbReference type="PANTHER" id="PTHR22989">
    <property type="entry name" value="UNCHARACTERIZED DUF13 C.ELEGANS"/>
    <property type="match status" value="1"/>
</dbReference>
<organism evidence="1 2">
    <name type="scientific">Caenorhabditis briggsae</name>
    <dbReference type="NCBI Taxonomy" id="6238"/>
    <lineage>
        <taxon>Eukaryota</taxon>
        <taxon>Metazoa</taxon>
        <taxon>Ecdysozoa</taxon>
        <taxon>Nematoda</taxon>
        <taxon>Chromadorea</taxon>
        <taxon>Rhabditida</taxon>
        <taxon>Rhabditina</taxon>
        <taxon>Rhabditomorpha</taxon>
        <taxon>Rhabditoidea</taxon>
        <taxon>Rhabditidae</taxon>
        <taxon>Peloderinae</taxon>
        <taxon>Caenorhabditis</taxon>
    </lineage>
</organism>
<evidence type="ECO:0000313" key="2">
    <source>
        <dbReference type="Proteomes" id="UP000829354"/>
    </source>
</evidence>
<proteinExistence type="predicted"/>
<dbReference type="AlphaFoldDB" id="A0AAE9F3P3"/>
<reference evidence="1 2" key="1">
    <citation type="submission" date="2022-04" db="EMBL/GenBank/DDBJ databases">
        <title>Chromosome-level reference genomes for two strains of Caenorhabditis briggsae: an improved platform for comparative genomics.</title>
        <authorList>
            <person name="Stevens L."/>
            <person name="Andersen E."/>
        </authorList>
    </citation>
    <scope>NUCLEOTIDE SEQUENCE [LARGE SCALE GENOMIC DNA]</scope>
    <source>
        <strain evidence="1">VX34</strain>
        <tissue evidence="1">Whole-organism</tissue>
    </source>
</reference>
<dbReference type="EMBL" id="CP092624">
    <property type="protein sequence ID" value="UMM33736.1"/>
    <property type="molecule type" value="Genomic_DNA"/>
</dbReference>
<dbReference type="PANTHER" id="PTHR22989:SF7">
    <property type="entry name" value="METHYLTRANSFERASE FKBM DOMAIN-CONTAINING PROTEIN"/>
    <property type="match status" value="1"/>
</dbReference>
<gene>
    <name evidence="1" type="ORF">L5515_007100</name>
</gene>